<gene>
    <name evidence="7" type="ORF">EUA06_21145</name>
</gene>
<dbReference type="RefSeq" id="WP_129479496.1">
    <property type="nucleotide sequence ID" value="NZ_SDWS01000015.1"/>
</dbReference>
<evidence type="ECO:0000256" key="1">
    <source>
        <dbReference type="ARBA" id="ARBA00004651"/>
    </source>
</evidence>
<dbReference type="GO" id="GO:0005886">
    <property type="term" value="C:plasma membrane"/>
    <property type="evidence" value="ECO:0007669"/>
    <property type="project" value="UniProtKB-SubCell"/>
</dbReference>
<protein>
    <recommendedName>
        <fullName evidence="9">Polysaccharide biosynthesis protein</fullName>
    </recommendedName>
</protein>
<evidence type="ECO:0008006" key="9">
    <source>
        <dbReference type="Google" id="ProtNLM"/>
    </source>
</evidence>
<dbReference type="InterPro" id="IPR050833">
    <property type="entry name" value="Poly_Biosynth_Transport"/>
</dbReference>
<feature type="transmembrane region" description="Helical" evidence="6">
    <location>
        <begin position="35"/>
        <end position="55"/>
    </location>
</feature>
<evidence type="ECO:0000256" key="4">
    <source>
        <dbReference type="ARBA" id="ARBA00022989"/>
    </source>
</evidence>
<evidence type="ECO:0000256" key="3">
    <source>
        <dbReference type="ARBA" id="ARBA00022692"/>
    </source>
</evidence>
<dbReference type="AlphaFoldDB" id="A0A4Q2RJD7"/>
<proteinExistence type="predicted"/>
<reference evidence="7 8" key="1">
    <citation type="submission" date="2019-01" db="EMBL/GenBank/DDBJ databases">
        <title>Novel species of Nocardioides.</title>
        <authorList>
            <person name="Liu Q."/>
            <person name="Xin Y.-H."/>
        </authorList>
    </citation>
    <scope>NUCLEOTIDE SEQUENCE [LARGE SCALE GENOMIC DNA]</scope>
    <source>
        <strain evidence="7 8">HLT3-15</strain>
    </source>
</reference>
<comment type="caution">
    <text evidence="7">The sequence shown here is derived from an EMBL/GenBank/DDBJ whole genome shotgun (WGS) entry which is preliminary data.</text>
</comment>
<comment type="subcellular location">
    <subcellularLocation>
        <location evidence="1">Cell membrane</location>
        <topology evidence="1">Multi-pass membrane protein</topology>
    </subcellularLocation>
</comment>
<name>A0A4Q2RJD7_9ACTN</name>
<feature type="transmembrane region" description="Helical" evidence="6">
    <location>
        <begin position="108"/>
        <end position="127"/>
    </location>
</feature>
<accession>A0A4Q2RJD7</accession>
<feature type="transmembrane region" description="Helical" evidence="6">
    <location>
        <begin position="375"/>
        <end position="395"/>
    </location>
</feature>
<keyword evidence="8" id="KW-1185">Reference proteome</keyword>
<keyword evidence="5 6" id="KW-0472">Membrane</keyword>
<dbReference type="EMBL" id="SDWS01000015">
    <property type="protein sequence ID" value="RYB88376.1"/>
    <property type="molecule type" value="Genomic_DNA"/>
</dbReference>
<evidence type="ECO:0000313" key="7">
    <source>
        <dbReference type="EMBL" id="RYB88376.1"/>
    </source>
</evidence>
<keyword evidence="2" id="KW-1003">Cell membrane</keyword>
<dbReference type="PANTHER" id="PTHR30250">
    <property type="entry name" value="PST FAMILY PREDICTED COLANIC ACID TRANSPORTER"/>
    <property type="match status" value="1"/>
</dbReference>
<evidence type="ECO:0000313" key="8">
    <source>
        <dbReference type="Proteomes" id="UP000291838"/>
    </source>
</evidence>
<dbReference type="Proteomes" id="UP000291838">
    <property type="component" value="Unassembled WGS sequence"/>
</dbReference>
<feature type="transmembrane region" description="Helical" evidence="6">
    <location>
        <begin position="276"/>
        <end position="298"/>
    </location>
</feature>
<evidence type="ECO:0000256" key="6">
    <source>
        <dbReference type="SAM" id="Phobius"/>
    </source>
</evidence>
<feature type="transmembrane region" description="Helical" evidence="6">
    <location>
        <begin position="348"/>
        <end position="369"/>
    </location>
</feature>
<keyword evidence="4 6" id="KW-1133">Transmembrane helix</keyword>
<feature type="transmembrane region" description="Helical" evidence="6">
    <location>
        <begin position="318"/>
        <end position="341"/>
    </location>
</feature>
<evidence type="ECO:0000256" key="5">
    <source>
        <dbReference type="ARBA" id="ARBA00023136"/>
    </source>
</evidence>
<sequence length="406" mass="41108">MTRRAPALLAAGSVVSGLLAYVLFALVTRGLGAEMAAPVSVLWTQWTFAAAAVTFPLQHWITRSVVAGHEGDVNRAAARVAGTVVAVALALGIVAWLLRERLFHRDDVWFPLLVVLVTLGCAAVGVTRGGLAGRGRFGAVAVSLVAENALRCVLVGALLVADVHDPELHGLALVAGGLVALWPSAWRFRGSGDGGDTSAFAFLGGASSGQSVAQGVLTGGAVLLALLGGSAAEVTAMFAALALFRAPYMVVLGTLPQLTERVTTYVVSGAVDRLRALARGLMVLTVVAVPLAGVFGAVLGPWLLRLVFGSTVVVGAEVSALVAAGCTLAVANVVLMVAALAGDRPLRVAGAWAAAVGTGAVATVAFAGLSPVPRTAAVFLATEVVAALALAVVAWRSLRLGRNARA</sequence>
<dbReference type="OrthoDB" id="3786405at2"/>
<organism evidence="7 8">
    <name type="scientific">Nocardioides glacieisoli</name>
    <dbReference type="NCBI Taxonomy" id="1168730"/>
    <lineage>
        <taxon>Bacteria</taxon>
        <taxon>Bacillati</taxon>
        <taxon>Actinomycetota</taxon>
        <taxon>Actinomycetes</taxon>
        <taxon>Propionibacteriales</taxon>
        <taxon>Nocardioidaceae</taxon>
        <taxon>Nocardioides</taxon>
    </lineage>
</organism>
<dbReference type="PANTHER" id="PTHR30250:SF11">
    <property type="entry name" value="O-ANTIGEN TRANSPORTER-RELATED"/>
    <property type="match status" value="1"/>
</dbReference>
<feature type="transmembrane region" description="Helical" evidence="6">
    <location>
        <begin position="76"/>
        <end position="96"/>
    </location>
</feature>
<evidence type="ECO:0000256" key="2">
    <source>
        <dbReference type="ARBA" id="ARBA00022475"/>
    </source>
</evidence>
<keyword evidence="3 6" id="KW-0812">Transmembrane</keyword>